<evidence type="ECO:0000313" key="1">
    <source>
        <dbReference type="EMBL" id="GME74279.1"/>
    </source>
</evidence>
<gene>
    <name evidence="1" type="ORF">Amon02_000171400</name>
</gene>
<organism evidence="1 2">
    <name type="scientific">Ambrosiozyma monospora</name>
    <name type="common">Yeast</name>
    <name type="synonym">Endomycopsis monosporus</name>
    <dbReference type="NCBI Taxonomy" id="43982"/>
    <lineage>
        <taxon>Eukaryota</taxon>
        <taxon>Fungi</taxon>
        <taxon>Dikarya</taxon>
        <taxon>Ascomycota</taxon>
        <taxon>Saccharomycotina</taxon>
        <taxon>Pichiomycetes</taxon>
        <taxon>Pichiales</taxon>
        <taxon>Pichiaceae</taxon>
        <taxon>Ambrosiozyma</taxon>
    </lineage>
</organism>
<keyword evidence="2" id="KW-1185">Reference proteome</keyword>
<name>A0ACB5SVM3_AMBMO</name>
<comment type="caution">
    <text evidence="1">The sequence shown here is derived from an EMBL/GenBank/DDBJ whole genome shotgun (WGS) entry which is preliminary data.</text>
</comment>
<protein>
    <submittedName>
        <fullName evidence="1">Unnamed protein product</fullName>
    </submittedName>
</protein>
<evidence type="ECO:0000313" key="2">
    <source>
        <dbReference type="Proteomes" id="UP001165064"/>
    </source>
</evidence>
<sequence length="230" mass="25754">MSSSMKYRPKHRAQTTTKTNSPITLSVFNSVFGNQFGALSAVEDPSSNSGIVMDWISEVILHNNTPEIPLRVKNALRNYEPGSETLFSQSIAHIRKEVNKKGEEILNLISSCNDNSATLNILLNWVSTTTTNLDHCCQVLNLAQFQTILIQRAYNAAFQKLIMTEHVWNLVKSSFEDGLFTNACSQMDVLRLQHISTTLKNANMQDEFGSAIELDYKGAVLKSVNGYLEY</sequence>
<dbReference type="Proteomes" id="UP001165064">
    <property type="component" value="Unassembled WGS sequence"/>
</dbReference>
<accession>A0ACB5SVM3</accession>
<reference evidence="1" key="1">
    <citation type="submission" date="2023-04" db="EMBL/GenBank/DDBJ databases">
        <title>Ambrosiozyma monospora NBRC 10751.</title>
        <authorList>
            <person name="Ichikawa N."/>
            <person name="Sato H."/>
            <person name="Tonouchi N."/>
        </authorList>
    </citation>
    <scope>NUCLEOTIDE SEQUENCE</scope>
    <source>
        <strain evidence="1">NBRC 10751</strain>
    </source>
</reference>
<proteinExistence type="predicted"/>
<dbReference type="EMBL" id="BSXS01000883">
    <property type="protein sequence ID" value="GME74279.1"/>
    <property type="molecule type" value="Genomic_DNA"/>
</dbReference>